<accession>A0A2Z2HQD4</accession>
<comment type="similarity">
    <text evidence="1">Belongs to the RutC family.</text>
</comment>
<dbReference type="Proteomes" id="UP000250088">
    <property type="component" value="Chromosome"/>
</dbReference>
<dbReference type="CDD" id="cd00448">
    <property type="entry name" value="YjgF_YER057c_UK114_family"/>
    <property type="match status" value="1"/>
</dbReference>
<dbReference type="EMBL" id="CP019893">
    <property type="protein sequence ID" value="ARS89301.1"/>
    <property type="molecule type" value="Genomic_DNA"/>
</dbReference>
<organism evidence="3 4">
    <name type="scientific">Natrarchaeobaculum aegyptiacum</name>
    <dbReference type="NCBI Taxonomy" id="745377"/>
    <lineage>
        <taxon>Archaea</taxon>
        <taxon>Methanobacteriati</taxon>
        <taxon>Methanobacteriota</taxon>
        <taxon>Stenosarchaea group</taxon>
        <taxon>Halobacteria</taxon>
        <taxon>Halobacteriales</taxon>
        <taxon>Natrialbaceae</taxon>
        <taxon>Natrarchaeobaculum</taxon>
    </lineage>
</organism>
<evidence type="ECO:0000313" key="4">
    <source>
        <dbReference type="Proteomes" id="UP000250088"/>
    </source>
</evidence>
<dbReference type="InterPro" id="IPR035959">
    <property type="entry name" value="RutC-like_sf"/>
</dbReference>
<dbReference type="Gene3D" id="3.30.1330.40">
    <property type="entry name" value="RutC-like"/>
    <property type="match status" value="1"/>
</dbReference>
<proteinExistence type="inferred from homology"/>
<dbReference type="KEGG" id="naj:B1756_05775"/>
<dbReference type="AlphaFoldDB" id="A0A2Z2HQD4"/>
<dbReference type="PANTHER" id="PTHR11803">
    <property type="entry name" value="2-IMINOBUTANOATE/2-IMINOPROPANOATE DEAMINASE RIDA"/>
    <property type="match status" value="1"/>
</dbReference>
<dbReference type="PANTHER" id="PTHR11803:SF58">
    <property type="entry name" value="PROTEIN HMF1-RELATED"/>
    <property type="match status" value="1"/>
</dbReference>
<evidence type="ECO:0000256" key="1">
    <source>
        <dbReference type="ARBA" id="ARBA00010552"/>
    </source>
</evidence>
<name>A0A2Z2HQD4_9EURY</name>
<protein>
    <submittedName>
        <fullName evidence="3">Enamine deaminase RidA</fullName>
    </submittedName>
</protein>
<dbReference type="GO" id="GO:0019239">
    <property type="term" value="F:deaminase activity"/>
    <property type="evidence" value="ECO:0007669"/>
    <property type="project" value="TreeGrafter"/>
</dbReference>
<dbReference type="InterPro" id="IPR006175">
    <property type="entry name" value="YjgF/YER057c/UK114"/>
</dbReference>
<feature type="region of interest" description="Disordered" evidence="2">
    <location>
        <begin position="1"/>
        <end position="42"/>
    </location>
</feature>
<dbReference type="Pfam" id="PF01042">
    <property type="entry name" value="Ribonuc_L-PSP"/>
    <property type="match status" value="1"/>
</dbReference>
<gene>
    <name evidence="3" type="ORF">B1756_05775</name>
</gene>
<reference evidence="4" key="1">
    <citation type="submission" date="2017-02" db="EMBL/GenBank/DDBJ databases">
        <title>Natronthermophilus aegyptiacus gen. nov.,sp. nov., an aerobic, extremely halophilic alkalithermophilic archaeon isolated from the athalassohaline Wadi An Natrun, Egypt.</title>
        <authorList>
            <person name="Zhao B."/>
        </authorList>
    </citation>
    <scope>NUCLEOTIDE SEQUENCE [LARGE SCALE GENOMIC DNA]</scope>
    <source>
        <strain evidence="4">JW/NM-HA 15</strain>
    </source>
</reference>
<keyword evidence="4" id="KW-1185">Reference proteome</keyword>
<dbReference type="GO" id="GO:0005829">
    <property type="term" value="C:cytosol"/>
    <property type="evidence" value="ECO:0007669"/>
    <property type="project" value="TreeGrafter"/>
</dbReference>
<evidence type="ECO:0000313" key="3">
    <source>
        <dbReference type="EMBL" id="ARS89301.1"/>
    </source>
</evidence>
<evidence type="ECO:0000256" key="2">
    <source>
        <dbReference type="SAM" id="MobiDB-lite"/>
    </source>
</evidence>
<dbReference type="OrthoDB" id="371655at2157"/>
<sequence length="145" mass="15786">MFKQPMAKDVGRTSAEVTRLSSESRRQREGSSNVGAFGSRTGDSDLVFLEGILPESNGTMMSDRSIDEQTVHCFDRLEEILAARGLDRSSVVKVTVQVTDPVDLSAVNDVYRERFDGAYPPRTTVGVSWLPGDAGVQFDVIAAAE</sequence>
<dbReference type="SUPFAM" id="SSF55298">
    <property type="entry name" value="YjgF-like"/>
    <property type="match status" value="1"/>
</dbReference>